<name>A0A6G0TTS9_APHGL</name>
<evidence type="ECO:0000313" key="1">
    <source>
        <dbReference type="EMBL" id="KAE9538538.1"/>
    </source>
</evidence>
<reference evidence="1 2" key="1">
    <citation type="submission" date="2019-08" db="EMBL/GenBank/DDBJ databases">
        <title>The genome of the soybean aphid Biotype 1, its phylome, world population structure and adaptation to the North American continent.</title>
        <authorList>
            <person name="Giordano R."/>
            <person name="Donthu R.K."/>
            <person name="Hernandez A.G."/>
            <person name="Wright C.L."/>
            <person name="Zimin A.V."/>
        </authorList>
    </citation>
    <scope>NUCLEOTIDE SEQUENCE [LARGE SCALE GENOMIC DNA]</scope>
    <source>
        <tissue evidence="1">Whole aphids</tissue>
    </source>
</reference>
<dbReference type="Proteomes" id="UP000475862">
    <property type="component" value="Unassembled WGS sequence"/>
</dbReference>
<gene>
    <name evidence="1" type="ORF">AGLY_005637</name>
</gene>
<dbReference type="EMBL" id="VYZN01000016">
    <property type="protein sequence ID" value="KAE9538538.1"/>
    <property type="molecule type" value="Genomic_DNA"/>
</dbReference>
<comment type="caution">
    <text evidence="1">The sequence shown here is derived from an EMBL/GenBank/DDBJ whole genome shotgun (WGS) entry which is preliminary data.</text>
</comment>
<dbReference type="AlphaFoldDB" id="A0A6G0TTS9"/>
<evidence type="ECO:0000313" key="2">
    <source>
        <dbReference type="Proteomes" id="UP000475862"/>
    </source>
</evidence>
<accession>A0A6G0TTS9</accession>
<protein>
    <submittedName>
        <fullName evidence="1">Uncharacterized protein</fullName>
    </submittedName>
</protein>
<proteinExistence type="predicted"/>
<sequence length="221" mass="26379">MCVVCPKIYSSFSPQPSFVKIIAYVFLSKNKKFNEIFDQNYFYNIYNNNNSRIICYNISKLTGSPYRFFIHLKQFIFNHKPINTHRNLSLRDTHHEDNMIIVKKNKLHIHIALDNNFYITFESTHNDIEKYFLKLGIKCCNNNYHNYTSMFCLHRVKTYIVVLQFQNVINQILSRWAVPNTKIYNMFDIGQFTLILKKITQMTSIRHLIDETLLPQSTGER</sequence>
<organism evidence="1 2">
    <name type="scientific">Aphis glycines</name>
    <name type="common">Soybean aphid</name>
    <dbReference type="NCBI Taxonomy" id="307491"/>
    <lineage>
        <taxon>Eukaryota</taxon>
        <taxon>Metazoa</taxon>
        <taxon>Ecdysozoa</taxon>
        <taxon>Arthropoda</taxon>
        <taxon>Hexapoda</taxon>
        <taxon>Insecta</taxon>
        <taxon>Pterygota</taxon>
        <taxon>Neoptera</taxon>
        <taxon>Paraneoptera</taxon>
        <taxon>Hemiptera</taxon>
        <taxon>Sternorrhyncha</taxon>
        <taxon>Aphidomorpha</taxon>
        <taxon>Aphidoidea</taxon>
        <taxon>Aphididae</taxon>
        <taxon>Aphidini</taxon>
        <taxon>Aphis</taxon>
        <taxon>Aphis</taxon>
    </lineage>
</organism>
<keyword evidence="2" id="KW-1185">Reference proteome</keyword>